<gene>
    <name evidence="1" type="ORF">ANCCAN_26844</name>
</gene>
<evidence type="ECO:0000313" key="2">
    <source>
        <dbReference type="Proteomes" id="UP000252519"/>
    </source>
</evidence>
<dbReference type="EMBL" id="JOJR01004179">
    <property type="protein sequence ID" value="RCN27421.1"/>
    <property type="molecule type" value="Genomic_DNA"/>
</dbReference>
<keyword evidence="2" id="KW-1185">Reference proteome</keyword>
<comment type="caution">
    <text evidence="1">The sequence shown here is derived from an EMBL/GenBank/DDBJ whole genome shotgun (WGS) entry which is preliminary data.</text>
</comment>
<dbReference type="AlphaFoldDB" id="A0A368F5L6"/>
<evidence type="ECO:0000313" key="1">
    <source>
        <dbReference type="EMBL" id="RCN27421.1"/>
    </source>
</evidence>
<protein>
    <submittedName>
        <fullName evidence="1">Uncharacterized protein</fullName>
    </submittedName>
</protein>
<reference evidence="1 2" key="1">
    <citation type="submission" date="2014-10" db="EMBL/GenBank/DDBJ databases">
        <title>Draft genome of the hookworm Ancylostoma caninum.</title>
        <authorList>
            <person name="Mitreva M."/>
        </authorList>
    </citation>
    <scope>NUCLEOTIDE SEQUENCE [LARGE SCALE GENOMIC DNA]</scope>
    <source>
        <strain evidence="1 2">Baltimore</strain>
    </source>
</reference>
<name>A0A368F5L6_ANCCA</name>
<accession>A0A368F5L6</accession>
<organism evidence="1 2">
    <name type="scientific">Ancylostoma caninum</name>
    <name type="common">Dog hookworm</name>
    <dbReference type="NCBI Taxonomy" id="29170"/>
    <lineage>
        <taxon>Eukaryota</taxon>
        <taxon>Metazoa</taxon>
        <taxon>Ecdysozoa</taxon>
        <taxon>Nematoda</taxon>
        <taxon>Chromadorea</taxon>
        <taxon>Rhabditida</taxon>
        <taxon>Rhabditina</taxon>
        <taxon>Rhabditomorpha</taxon>
        <taxon>Strongyloidea</taxon>
        <taxon>Ancylostomatidae</taxon>
        <taxon>Ancylostomatinae</taxon>
        <taxon>Ancylostoma</taxon>
    </lineage>
</organism>
<sequence length="109" mass="12144">MKDFSLSCKFSRNSGTNLTKPLCRGVVTTRIGALHLATCQIMDQMSELLLSLEMLMPTIMTAIEAVNLAHYLVNFGISVIKVQQESTPHRTRFELNALGLSRTIFDLIS</sequence>
<dbReference type="Proteomes" id="UP000252519">
    <property type="component" value="Unassembled WGS sequence"/>
</dbReference>
<proteinExistence type="predicted"/>